<accession>A0A3S3UAL5</accession>
<dbReference type="AlphaFoldDB" id="A0A3S3UAL5"/>
<sequence>MGLLGAFRRRRPDEAEARARVAAWVREIGGFPPEVAVSVNEIVCPDPACPGTETVILVMVPSRPTRACKVPAPVEAVEREQVVRALAT</sequence>
<dbReference type="EMBL" id="SACP01000006">
    <property type="protein sequence ID" value="RVU19497.1"/>
    <property type="molecule type" value="Genomic_DNA"/>
</dbReference>
<proteinExistence type="predicted"/>
<protein>
    <recommendedName>
        <fullName evidence="3">Nitrate reductase</fullName>
    </recommendedName>
</protein>
<name>A0A3S3UAL5_9HYPH</name>
<keyword evidence="2" id="KW-1185">Reference proteome</keyword>
<reference evidence="1 2" key="1">
    <citation type="submission" date="2019-01" db="EMBL/GenBank/DDBJ databases">
        <authorList>
            <person name="Chen W.-M."/>
        </authorList>
    </citation>
    <scope>NUCLEOTIDE SEQUENCE [LARGE SCALE GENOMIC DNA]</scope>
    <source>
        <strain evidence="1 2">TER-1</strain>
    </source>
</reference>
<dbReference type="Proteomes" id="UP000286997">
    <property type="component" value="Unassembled WGS sequence"/>
</dbReference>
<comment type="caution">
    <text evidence="1">The sequence shown here is derived from an EMBL/GenBank/DDBJ whole genome shotgun (WGS) entry which is preliminary data.</text>
</comment>
<evidence type="ECO:0000313" key="2">
    <source>
        <dbReference type="Proteomes" id="UP000286997"/>
    </source>
</evidence>
<evidence type="ECO:0000313" key="1">
    <source>
        <dbReference type="EMBL" id="RVU19497.1"/>
    </source>
</evidence>
<organism evidence="1 2">
    <name type="scientific">Methylobacterium oryzihabitans</name>
    <dbReference type="NCBI Taxonomy" id="2499852"/>
    <lineage>
        <taxon>Bacteria</taxon>
        <taxon>Pseudomonadati</taxon>
        <taxon>Pseudomonadota</taxon>
        <taxon>Alphaproteobacteria</taxon>
        <taxon>Hyphomicrobiales</taxon>
        <taxon>Methylobacteriaceae</taxon>
        <taxon>Methylobacterium</taxon>
    </lineage>
</organism>
<evidence type="ECO:0008006" key="3">
    <source>
        <dbReference type="Google" id="ProtNLM"/>
    </source>
</evidence>
<gene>
    <name evidence="1" type="ORF">EOE48_08865</name>
</gene>
<dbReference type="OrthoDB" id="7067390at2"/>
<dbReference type="RefSeq" id="WP_127728431.1">
    <property type="nucleotide sequence ID" value="NZ_SACP01000006.1"/>
</dbReference>